<dbReference type="STRING" id="1842727.RD110_18645"/>
<dbReference type="EMBL" id="CP019236">
    <property type="protein sequence ID" value="APW38974.1"/>
    <property type="molecule type" value="Genomic_DNA"/>
</dbReference>
<dbReference type="KEGG" id="rhy:RD110_18645"/>
<organism evidence="1 2">
    <name type="scientific">Rhodoferax koreensis</name>
    <dbReference type="NCBI Taxonomy" id="1842727"/>
    <lineage>
        <taxon>Bacteria</taxon>
        <taxon>Pseudomonadati</taxon>
        <taxon>Pseudomonadota</taxon>
        <taxon>Betaproteobacteria</taxon>
        <taxon>Burkholderiales</taxon>
        <taxon>Comamonadaceae</taxon>
        <taxon>Rhodoferax</taxon>
    </lineage>
</organism>
<dbReference type="Proteomes" id="UP000186609">
    <property type="component" value="Chromosome"/>
</dbReference>
<reference evidence="1 2" key="1">
    <citation type="submission" date="2017-01" db="EMBL/GenBank/DDBJ databases">
        <authorList>
            <person name="Mah S.A."/>
            <person name="Swanson W.J."/>
            <person name="Moy G.W."/>
            <person name="Vacquier V.D."/>
        </authorList>
    </citation>
    <scope>NUCLEOTIDE SEQUENCE [LARGE SCALE GENOMIC DNA]</scope>
    <source>
        <strain evidence="1 2">DCY110</strain>
    </source>
</reference>
<protein>
    <recommendedName>
        <fullName evidence="3">Head-tail adaptor protein</fullName>
    </recommendedName>
</protein>
<name>A0A1P8JYZ7_9BURK</name>
<proteinExistence type="predicted"/>
<dbReference type="Gene3D" id="2.40.10.270">
    <property type="entry name" value="Bacteriophage SPP1 head-tail adaptor protein"/>
    <property type="match status" value="1"/>
</dbReference>
<accession>A0A1P8JYZ7</accession>
<dbReference type="AlphaFoldDB" id="A0A1P8JYZ7"/>
<dbReference type="Pfam" id="PF05521">
    <property type="entry name" value="Phage_HCP"/>
    <property type="match status" value="1"/>
</dbReference>
<evidence type="ECO:0000313" key="2">
    <source>
        <dbReference type="Proteomes" id="UP000186609"/>
    </source>
</evidence>
<gene>
    <name evidence="1" type="ORF">RD110_18645</name>
</gene>
<dbReference type="InterPro" id="IPR038666">
    <property type="entry name" value="SSP1_head-tail_sf"/>
</dbReference>
<keyword evidence="2" id="KW-1185">Reference proteome</keyword>
<evidence type="ECO:0008006" key="3">
    <source>
        <dbReference type="Google" id="ProtNLM"/>
    </source>
</evidence>
<dbReference type="OrthoDB" id="7064770at2"/>
<dbReference type="InterPro" id="IPR008767">
    <property type="entry name" value="Phage_SPP1_head-tail_adaptor"/>
</dbReference>
<sequence>MKAPDIGELDRLVKLRLWHDAPSTGFAVDQVFDVGQDAWARIEPAGTALFYGTQQIEAGTTHRLACWRTSTINERAITGKHVVEHDGLRYRVRRVTDINGRKHFVLMDLEELGAIAP</sequence>
<dbReference type="RefSeq" id="WP_076201000.1">
    <property type="nucleotide sequence ID" value="NZ_CP019236.1"/>
</dbReference>
<evidence type="ECO:0000313" key="1">
    <source>
        <dbReference type="EMBL" id="APW38974.1"/>
    </source>
</evidence>